<keyword evidence="3" id="KW-1185">Reference proteome</keyword>
<keyword evidence="1" id="KW-0732">Signal</keyword>
<evidence type="ECO:0000313" key="3">
    <source>
        <dbReference type="Proteomes" id="UP000654075"/>
    </source>
</evidence>
<dbReference type="Proteomes" id="UP000654075">
    <property type="component" value="Unassembled WGS sequence"/>
</dbReference>
<dbReference type="AlphaFoldDB" id="A0A813H1B6"/>
<reference evidence="2" key="1">
    <citation type="submission" date="2021-02" db="EMBL/GenBank/DDBJ databases">
        <authorList>
            <person name="Dougan E. K."/>
            <person name="Rhodes N."/>
            <person name="Thang M."/>
            <person name="Chan C."/>
        </authorList>
    </citation>
    <scope>NUCLEOTIDE SEQUENCE</scope>
</reference>
<feature type="chain" id="PRO_5032701630" evidence="1">
    <location>
        <begin position="21"/>
        <end position="147"/>
    </location>
</feature>
<organism evidence="2 3">
    <name type="scientific">Polarella glacialis</name>
    <name type="common">Dinoflagellate</name>
    <dbReference type="NCBI Taxonomy" id="89957"/>
    <lineage>
        <taxon>Eukaryota</taxon>
        <taxon>Sar</taxon>
        <taxon>Alveolata</taxon>
        <taxon>Dinophyceae</taxon>
        <taxon>Suessiales</taxon>
        <taxon>Suessiaceae</taxon>
        <taxon>Polarella</taxon>
    </lineage>
</organism>
<gene>
    <name evidence="2" type="ORF">PGLA1383_LOCUS47537</name>
</gene>
<feature type="non-terminal residue" evidence="2">
    <location>
        <position position="147"/>
    </location>
</feature>
<comment type="caution">
    <text evidence="2">The sequence shown here is derived from an EMBL/GenBank/DDBJ whole genome shotgun (WGS) entry which is preliminary data.</text>
</comment>
<feature type="signal peptide" evidence="1">
    <location>
        <begin position="1"/>
        <end position="20"/>
    </location>
</feature>
<protein>
    <submittedName>
        <fullName evidence="2">Uncharacterized protein</fullName>
    </submittedName>
</protein>
<evidence type="ECO:0000256" key="1">
    <source>
        <dbReference type="SAM" id="SignalP"/>
    </source>
</evidence>
<accession>A0A813H1B6</accession>
<name>A0A813H1B6_POLGL</name>
<evidence type="ECO:0000313" key="2">
    <source>
        <dbReference type="EMBL" id="CAE8631432.1"/>
    </source>
</evidence>
<proteinExistence type="predicted"/>
<dbReference type="EMBL" id="CAJNNV010030126">
    <property type="protein sequence ID" value="CAE8631432.1"/>
    <property type="molecule type" value="Genomic_DNA"/>
</dbReference>
<sequence length="147" mass="15898">MLSSSAVVKLLVLGIGLGSSANKDALPEGPVRASVEAAQSAARKRVCCNRQRTAVELRVAGIQDCWALDGAEYKSLCTIPSVREWSFGPEHERLGRLNDQGWCGPVCSDQPESKDRLWEATRNVLVAELSPGDSVPERLLLPRATEA</sequence>